<evidence type="ECO:0000313" key="4">
    <source>
        <dbReference type="Proteomes" id="UP001049518"/>
    </source>
</evidence>
<evidence type="ECO:0000256" key="1">
    <source>
        <dbReference type="ARBA" id="ARBA00022527"/>
    </source>
</evidence>
<dbReference type="Proteomes" id="UP001049518">
    <property type="component" value="Chromosome"/>
</dbReference>
<feature type="domain" description="Histidine kinase/HSP90-like ATPase" evidence="2">
    <location>
        <begin position="13"/>
        <end position="111"/>
    </location>
</feature>
<dbReference type="RefSeq" id="WP_231336014.1">
    <property type="nucleotide sequence ID" value="NZ_CP059572.1"/>
</dbReference>
<organism evidence="3 4">
    <name type="scientific">Actinomadura graeca</name>
    <dbReference type="NCBI Taxonomy" id="2750812"/>
    <lineage>
        <taxon>Bacteria</taxon>
        <taxon>Bacillati</taxon>
        <taxon>Actinomycetota</taxon>
        <taxon>Actinomycetes</taxon>
        <taxon>Streptosporangiales</taxon>
        <taxon>Thermomonosporaceae</taxon>
        <taxon>Actinomadura</taxon>
    </lineage>
</organism>
<proteinExistence type="predicted"/>
<dbReference type="GO" id="GO:0005524">
    <property type="term" value="F:ATP binding"/>
    <property type="evidence" value="ECO:0007669"/>
    <property type="project" value="UniProtKB-KW"/>
</dbReference>
<dbReference type="InterPro" id="IPR050267">
    <property type="entry name" value="Anti-sigma-factor_SerPK"/>
</dbReference>
<evidence type="ECO:0000313" key="3">
    <source>
        <dbReference type="EMBL" id="QXJ22683.1"/>
    </source>
</evidence>
<keyword evidence="3" id="KW-0067">ATP-binding</keyword>
<protein>
    <submittedName>
        <fullName evidence="3">ATP-binding protein</fullName>
    </submittedName>
</protein>
<keyword evidence="1" id="KW-0808">Transferase</keyword>
<accession>A0ABX8QVN5</accession>
<dbReference type="InterPro" id="IPR036890">
    <property type="entry name" value="HATPase_C_sf"/>
</dbReference>
<keyword evidence="3" id="KW-0547">Nucleotide-binding</keyword>
<dbReference type="SUPFAM" id="SSF55874">
    <property type="entry name" value="ATPase domain of HSP90 chaperone/DNA topoisomerase II/histidine kinase"/>
    <property type="match status" value="1"/>
</dbReference>
<dbReference type="Pfam" id="PF13581">
    <property type="entry name" value="HATPase_c_2"/>
    <property type="match status" value="1"/>
</dbReference>
<dbReference type="PANTHER" id="PTHR35526">
    <property type="entry name" value="ANTI-SIGMA-F FACTOR RSBW-RELATED"/>
    <property type="match status" value="1"/>
</dbReference>
<evidence type="ECO:0000259" key="2">
    <source>
        <dbReference type="Pfam" id="PF13581"/>
    </source>
</evidence>
<gene>
    <name evidence="3" type="ORF">AGRA3207_003728</name>
</gene>
<keyword evidence="1" id="KW-0723">Serine/threonine-protein kinase</keyword>
<name>A0ABX8QVN5_9ACTN</name>
<keyword evidence="1" id="KW-0418">Kinase</keyword>
<dbReference type="EMBL" id="CP059572">
    <property type="protein sequence ID" value="QXJ22683.1"/>
    <property type="molecule type" value="Genomic_DNA"/>
</dbReference>
<dbReference type="PANTHER" id="PTHR35526:SF3">
    <property type="entry name" value="ANTI-SIGMA-F FACTOR RSBW"/>
    <property type="match status" value="1"/>
</dbReference>
<keyword evidence="4" id="KW-1185">Reference proteome</keyword>
<dbReference type="Gene3D" id="3.30.565.10">
    <property type="entry name" value="Histidine kinase-like ATPase, C-terminal domain"/>
    <property type="match status" value="1"/>
</dbReference>
<reference evidence="3" key="1">
    <citation type="submission" date="2020-07" db="EMBL/GenBank/DDBJ databases">
        <authorList>
            <person name="Tarantini F.S."/>
            <person name="Hong K.W."/>
            <person name="Chan K.G."/>
        </authorList>
    </citation>
    <scope>NUCLEOTIDE SEQUENCE</scope>
    <source>
        <strain evidence="3">32-07</strain>
    </source>
</reference>
<dbReference type="CDD" id="cd16936">
    <property type="entry name" value="HATPase_RsbW-like"/>
    <property type="match status" value="1"/>
</dbReference>
<dbReference type="InterPro" id="IPR003594">
    <property type="entry name" value="HATPase_dom"/>
</dbReference>
<sequence length="114" mass="12451">MRFRLEGWGLHRVVDDVELVAGELVANAVRSAPGRDIRVRLTRETGAVVLAVWDSSPEMPVMRPLNDIVPDERALDPGYEDGGRGLHIVLALASRCGVAVGQPSGKWVWARLPC</sequence>